<dbReference type="Gene3D" id="1.25.40.10">
    <property type="entry name" value="Tetratricopeptide repeat domain"/>
    <property type="match status" value="1"/>
</dbReference>
<evidence type="ECO:0000313" key="4">
    <source>
        <dbReference type="Proteomes" id="UP000195787"/>
    </source>
</evidence>
<keyword evidence="4" id="KW-1185">Reference proteome</keyword>
<dbReference type="Proteomes" id="UP000195787">
    <property type="component" value="Unassembled WGS sequence"/>
</dbReference>
<gene>
    <name evidence="3" type="ORF">CZ674_07030</name>
</gene>
<feature type="compositionally biased region" description="Basic and acidic residues" evidence="1">
    <location>
        <begin position="215"/>
        <end position="232"/>
    </location>
</feature>
<dbReference type="GeneID" id="303172968"/>
<dbReference type="OrthoDB" id="3712155at2"/>
<sequence length="252" mass="28463">MTLTDGQRRRWRKWLMIGAIPVAVAGTVLSVKFFATELSADATVTAYDHRAYQEAAEQTEPLFWWNFYEQWKAPYDKGTALAMSGQFEDARALLEEALTLHDDPESVEYCINYINIVYVIEKQGDELREAGDREAANELYREALGLIEQAPPGCMEEPAEREPNTKQQLEESVPRIEAKIEEDDGGGDGESEEQNGEEEPEDGDGGDGDEENMSEQEKELQEREREAEEQRQNQDGYDGDEEGDGGGVDKPW</sequence>
<keyword evidence="2" id="KW-0472">Membrane</keyword>
<feature type="compositionally biased region" description="Basic and acidic residues" evidence="1">
    <location>
        <begin position="158"/>
        <end position="179"/>
    </location>
</feature>
<feature type="region of interest" description="Disordered" evidence="1">
    <location>
        <begin position="153"/>
        <end position="252"/>
    </location>
</feature>
<dbReference type="AlphaFoldDB" id="A0A1R4FWJ3"/>
<dbReference type="EMBL" id="FUHU01000028">
    <property type="protein sequence ID" value="SJM60201.1"/>
    <property type="molecule type" value="Genomic_DNA"/>
</dbReference>
<protein>
    <submittedName>
        <fullName evidence="3">MNN4 protein</fullName>
    </submittedName>
</protein>
<evidence type="ECO:0000256" key="1">
    <source>
        <dbReference type="SAM" id="MobiDB-lite"/>
    </source>
</evidence>
<dbReference type="RefSeq" id="WP_086991836.1">
    <property type="nucleotide sequence ID" value="NZ_FUHU01000028.1"/>
</dbReference>
<dbReference type="SUPFAM" id="SSF48452">
    <property type="entry name" value="TPR-like"/>
    <property type="match status" value="1"/>
</dbReference>
<name>A0A1R4FWJ3_9MICO</name>
<evidence type="ECO:0000256" key="2">
    <source>
        <dbReference type="SAM" id="Phobius"/>
    </source>
</evidence>
<accession>A0A1R4FWJ3</accession>
<organism evidence="3 4">
    <name type="scientific">Agrococcus casei LMG 22410</name>
    <dbReference type="NCBI Taxonomy" id="1255656"/>
    <lineage>
        <taxon>Bacteria</taxon>
        <taxon>Bacillati</taxon>
        <taxon>Actinomycetota</taxon>
        <taxon>Actinomycetes</taxon>
        <taxon>Micrococcales</taxon>
        <taxon>Microbacteriaceae</taxon>
        <taxon>Agrococcus</taxon>
    </lineage>
</organism>
<reference evidence="3 4" key="1">
    <citation type="submission" date="2017-02" db="EMBL/GenBank/DDBJ databases">
        <authorList>
            <person name="Peterson S.W."/>
        </authorList>
    </citation>
    <scope>NUCLEOTIDE SEQUENCE [LARGE SCALE GENOMIC DNA]</scope>
    <source>
        <strain evidence="3 4">LMG 22410</strain>
    </source>
</reference>
<feature type="transmembrane region" description="Helical" evidence="2">
    <location>
        <begin position="14"/>
        <end position="35"/>
    </location>
</feature>
<proteinExistence type="predicted"/>
<dbReference type="InterPro" id="IPR011990">
    <property type="entry name" value="TPR-like_helical_dom_sf"/>
</dbReference>
<feature type="compositionally biased region" description="Acidic residues" evidence="1">
    <location>
        <begin position="180"/>
        <end position="214"/>
    </location>
</feature>
<evidence type="ECO:0000313" key="3">
    <source>
        <dbReference type="EMBL" id="SJM60201.1"/>
    </source>
</evidence>
<keyword evidence="2" id="KW-0812">Transmembrane</keyword>
<keyword evidence="2" id="KW-1133">Transmembrane helix</keyword>